<dbReference type="GO" id="GO:0031012">
    <property type="term" value="C:extracellular matrix"/>
    <property type="evidence" value="ECO:0007669"/>
    <property type="project" value="TreeGrafter"/>
</dbReference>
<dbReference type="InterPro" id="IPR050149">
    <property type="entry name" value="Collagen_superfamily"/>
</dbReference>
<accession>V8NW02</accession>
<dbReference type="GO" id="GO:0005615">
    <property type="term" value="C:extracellular space"/>
    <property type="evidence" value="ECO:0007669"/>
    <property type="project" value="TreeGrafter"/>
</dbReference>
<dbReference type="EMBL" id="AZIM01001612">
    <property type="protein sequence ID" value="ETE66260.1"/>
    <property type="molecule type" value="Genomic_DNA"/>
</dbReference>
<protein>
    <recommendedName>
        <fullName evidence="4">Collagen alpha-2(IX) chain</fullName>
    </recommendedName>
</protein>
<evidence type="ECO:0000313" key="3">
    <source>
        <dbReference type="Proteomes" id="UP000018936"/>
    </source>
</evidence>
<dbReference type="PANTHER" id="PTHR24023">
    <property type="entry name" value="COLLAGEN ALPHA"/>
    <property type="match status" value="1"/>
</dbReference>
<reference evidence="2 3" key="1">
    <citation type="journal article" date="2013" name="Proc. Natl. Acad. Sci. U.S.A.">
        <title>The king cobra genome reveals dynamic gene evolution and adaptation in the snake venom system.</title>
        <authorList>
            <person name="Vonk F.J."/>
            <person name="Casewell N.R."/>
            <person name="Henkel C.V."/>
            <person name="Heimberg A.M."/>
            <person name="Jansen H.J."/>
            <person name="McCleary R.J."/>
            <person name="Kerkkamp H.M."/>
            <person name="Vos R.A."/>
            <person name="Guerreiro I."/>
            <person name="Calvete J.J."/>
            <person name="Wuster W."/>
            <person name="Woods A.E."/>
            <person name="Logan J.M."/>
            <person name="Harrison R.A."/>
            <person name="Castoe T.A."/>
            <person name="de Koning A.P."/>
            <person name="Pollock D.D."/>
            <person name="Yandell M."/>
            <person name="Calderon D."/>
            <person name="Renjifo C."/>
            <person name="Currier R.B."/>
            <person name="Salgado D."/>
            <person name="Pla D."/>
            <person name="Sanz L."/>
            <person name="Hyder A.S."/>
            <person name="Ribeiro J.M."/>
            <person name="Arntzen J.W."/>
            <person name="van den Thillart G.E."/>
            <person name="Boetzer M."/>
            <person name="Pirovano W."/>
            <person name="Dirks R.P."/>
            <person name="Spaink H.P."/>
            <person name="Duboule D."/>
            <person name="McGlinn E."/>
            <person name="Kini R.M."/>
            <person name="Richardson M.K."/>
        </authorList>
    </citation>
    <scope>NUCLEOTIDE SEQUENCE</scope>
    <source>
        <tissue evidence="2">Blood</tissue>
    </source>
</reference>
<evidence type="ECO:0008006" key="4">
    <source>
        <dbReference type="Google" id="ProtNLM"/>
    </source>
</evidence>
<evidence type="ECO:0000313" key="2">
    <source>
        <dbReference type="EMBL" id="ETE66260.1"/>
    </source>
</evidence>
<gene>
    <name evidence="2" type="ORF">L345_07962</name>
</gene>
<feature type="compositionally biased region" description="Pro residues" evidence="1">
    <location>
        <begin position="95"/>
        <end position="109"/>
    </location>
</feature>
<keyword evidence="3" id="KW-1185">Reference proteome</keyword>
<dbReference type="GO" id="GO:0030198">
    <property type="term" value="P:extracellular matrix organization"/>
    <property type="evidence" value="ECO:0007669"/>
    <property type="project" value="TreeGrafter"/>
</dbReference>
<dbReference type="Proteomes" id="UP000018936">
    <property type="component" value="Unassembled WGS sequence"/>
</dbReference>
<comment type="caution">
    <text evidence="2">The sequence shown here is derived from an EMBL/GenBank/DDBJ whole genome shotgun (WGS) entry which is preliminary data.</text>
</comment>
<organism evidence="2 3">
    <name type="scientific">Ophiophagus hannah</name>
    <name type="common">King cobra</name>
    <name type="synonym">Naja hannah</name>
    <dbReference type="NCBI Taxonomy" id="8665"/>
    <lineage>
        <taxon>Eukaryota</taxon>
        <taxon>Metazoa</taxon>
        <taxon>Chordata</taxon>
        <taxon>Craniata</taxon>
        <taxon>Vertebrata</taxon>
        <taxon>Euteleostomi</taxon>
        <taxon>Lepidosauria</taxon>
        <taxon>Squamata</taxon>
        <taxon>Bifurcata</taxon>
        <taxon>Unidentata</taxon>
        <taxon>Episquamata</taxon>
        <taxon>Toxicofera</taxon>
        <taxon>Serpentes</taxon>
        <taxon>Colubroidea</taxon>
        <taxon>Elapidae</taxon>
        <taxon>Elapinae</taxon>
        <taxon>Ophiophagus</taxon>
    </lineage>
</organism>
<feature type="non-terminal residue" evidence="2">
    <location>
        <position position="1"/>
    </location>
</feature>
<dbReference type="Gene3D" id="1.20.5.320">
    <property type="entry name" value="6-Phosphogluconate Dehydrogenase, domain 3"/>
    <property type="match status" value="1"/>
</dbReference>
<dbReference type="InterPro" id="IPR008160">
    <property type="entry name" value="Collagen"/>
</dbReference>
<dbReference type="AlphaFoldDB" id="V8NW02"/>
<sequence>MSYATHNLHSASCLPLAERDSSITSGKKSFDLKGKIWMYNPILCDYPNDGYAEVRIQNIFGLTDGGVHPQVCSGLQVALRVLILIDSASFQQGPPGEPGPRGPPGPPGVPGADGIDVSPPLSSRSQSRQGKHLCAQRQALYLEGNAMLCPSKGDKGPPGAAGIPGTKGDPGLPGPDGAPGKPGIDGLTGAKGEPGRIGRPGPKGPAGHIGLPGEMGPLGLKGPIGRIQGAEGSADFVCPTNCPPGLKGPPGLQGLKGPEGPRGHPGMAGSKGEMGPQGYKGMTGSIGAVGPPGEDGPRGPPGQVGEKGEIGPRGFSGAQGEMGPKGTRGLPGIDGKHGFPGTPGVKGEPGTRGPSGLPGPSGKIQDDAQNDSLSLHLTVSRLQLVVTKAKIVSAGAVVAQRPLQKEKGASGELPAFSEGIAHICHKAVGKPEGLWGSEPLEVVKIMFPQGN</sequence>
<name>V8NW02_OPHHA</name>
<feature type="region of interest" description="Disordered" evidence="1">
    <location>
        <begin position="151"/>
        <end position="205"/>
    </location>
</feature>
<feature type="compositionally biased region" description="Low complexity" evidence="1">
    <location>
        <begin position="118"/>
        <end position="128"/>
    </location>
</feature>
<feature type="region of interest" description="Disordered" evidence="1">
    <location>
        <begin position="90"/>
        <end position="132"/>
    </location>
</feature>
<dbReference type="OrthoDB" id="9050253at2759"/>
<dbReference type="Pfam" id="PF01391">
    <property type="entry name" value="Collagen"/>
    <property type="match status" value="2"/>
</dbReference>
<evidence type="ECO:0000256" key="1">
    <source>
        <dbReference type="SAM" id="MobiDB-lite"/>
    </source>
</evidence>
<dbReference type="PANTHER" id="PTHR24023:SF966">
    <property type="entry name" value="COLLAGEN ALPHA-1(XXII) CHAIN-LIKE"/>
    <property type="match status" value="1"/>
</dbReference>
<dbReference type="GO" id="GO:0030020">
    <property type="term" value="F:extracellular matrix structural constituent conferring tensile strength"/>
    <property type="evidence" value="ECO:0007669"/>
    <property type="project" value="TreeGrafter"/>
</dbReference>
<feature type="region of interest" description="Disordered" evidence="1">
    <location>
        <begin position="287"/>
        <end position="368"/>
    </location>
</feature>
<proteinExistence type="predicted"/>